<proteinExistence type="predicted"/>
<dbReference type="RefSeq" id="WP_159454355.1">
    <property type="nucleotide sequence ID" value="NZ_FUZZ01000003.1"/>
</dbReference>
<feature type="domain" description="DUF11" evidence="3">
    <location>
        <begin position="3816"/>
        <end position="3920"/>
    </location>
</feature>
<feature type="domain" description="DUF11" evidence="3">
    <location>
        <begin position="1029"/>
        <end position="1157"/>
    </location>
</feature>
<feature type="domain" description="DUF11" evidence="3">
    <location>
        <begin position="4200"/>
        <end position="4307"/>
    </location>
</feature>
<feature type="domain" description="DUF11" evidence="3">
    <location>
        <begin position="2921"/>
        <end position="3044"/>
    </location>
</feature>
<feature type="domain" description="DUF11" evidence="3">
    <location>
        <begin position="3314"/>
        <end position="3422"/>
    </location>
</feature>
<feature type="domain" description="DUF11" evidence="3">
    <location>
        <begin position="3948"/>
        <end position="4054"/>
    </location>
</feature>
<feature type="domain" description="DUF11" evidence="3">
    <location>
        <begin position="2792"/>
        <end position="2900"/>
    </location>
</feature>
<dbReference type="NCBIfam" id="TIGR01451">
    <property type="entry name" value="B_ant_repeat"/>
    <property type="match status" value="26"/>
</dbReference>
<feature type="domain" description="DUF11" evidence="3">
    <location>
        <begin position="1905"/>
        <end position="2007"/>
    </location>
</feature>
<feature type="domain" description="DUF11" evidence="3">
    <location>
        <begin position="4326"/>
        <end position="4417"/>
    </location>
</feature>
<dbReference type="InterPro" id="IPR001434">
    <property type="entry name" value="OmcB-like_DUF11"/>
</dbReference>
<feature type="domain" description="DUF11" evidence="3">
    <location>
        <begin position="2281"/>
        <end position="2395"/>
    </location>
</feature>
<feature type="domain" description="DUF11" evidence="3">
    <location>
        <begin position="2155"/>
        <end position="2259"/>
    </location>
</feature>
<feature type="domain" description="DUF11" evidence="3">
    <location>
        <begin position="517"/>
        <end position="640"/>
    </location>
</feature>
<evidence type="ECO:0000259" key="3">
    <source>
        <dbReference type="Pfam" id="PF01345"/>
    </source>
</evidence>
<feature type="domain" description="DUF11" evidence="3">
    <location>
        <begin position="1259"/>
        <end position="1372"/>
    </location>
</feature>
<dbReference type="PANTHER" id="PTHR34819:SF3">
    <property type="entry name" value="CELL SURFACE PROTEIN"/>
    <property type="match status" value="1"/>
</dbReference>
<feature type="domain" description="DUF11" evidence="3">
    <location>
        <begin position="4076"/>
        <end position="4178"/>
    </location>
</feature>
<feature type="domain" description="DUF11" evidence="3">
    <location>
        <begin position="2671"/>
        <end position="2770"/>
    </location>
</feature>
<feature type="domain" description="DUF11" evidence="3">
    <location>
        <begin position="1514"/>
        <end position="1631"/>
    </location>
</feature>
<feature type="domain" description="DUF11" evidence="3">
    <location>
        <begin position="3565"/>
        <end position="3670"/>
    </location>
</feature>
<dbReference type="Proteomes" id="UP000190166">
    <property type="component" value="Unassembled WGS sequence"/>
</dbReference>
<dbReference type="STRING" id="393003.SAMN05660461_3713"/>
<organism evidence="4 5">
    <name type="scientific">Chitinophaga ginsengisegetis</name>
    <dbReference type="NCBI Taxonomy" id="393003"/>
    <lineage>
        <taxon>Bacteria</taxon>
        <taxon>Pseudomonadati</taxon>
        <taxon>Bacteroidota</taxon>
        <taxon>Chitinophagia</taxon>
        <taxon>Chitinophagales</taxon>
        <taxon>Chitinophagaceae</taxon>
        <taxon>Chitinophaga</taxon>
    </lineage>
</organism>
<protein>
    <submittedName>
        <fullName evidence="4">Conserved repeat domain-containing protein</fullName>
    </submittedName>
</protein>
<feature type="non-terminal residue" evidence="4">
    <location>
        <position position="4427"/>
    </location>
</feature>
<accession>A0A1T5P4B3</accession>
<sequence>MRKLLTLCSIVLFALFPTVCCLAEGSKDMYPSGAQGNRAYMTSSSTNTSALIGNIINPGRMFVYAKAGEVIYIGSSAQGIGSGTTRLIAPNGAVYTTGTSITTGRINSRAEELAGPAALTAGGYSAYNRTVLAAEEGIWTVEFTSPNPSSALGTGYTPPAANANWTTANQTAVSTLALIVAWDITVASAGVQKSGRVYLNIFTGNAGTASSAFYGKFNVLTKDGFTYTAAGNGIQPFLFAFFVNNKGTRDKATGVPVYKSVDLVQVTSAGGAYSFHNPTLPDDATNITQKMFYNPPDNTLPTTAPVWVGTAAASTWLISTPVVPTVTDVSFTGKEGTPGQSGTPPLAGGYIRFTANQNGNFRISIDVNNNGSTNDPIDRIITGSSVSGANSILWDGKNGQGGDVANGATVNISVVLFSGEVHFPYMDVENNPNGIVITRTNGSNAPDPTVYWNDELLGAGAGAPVPINASASPGVNSSTNGHKYTNSYGDNSLLDTWAYIFSAPISATVTVRQLQADLQVVNNDPSVGAICVGSRISFTTSIRNNGPDTALGAKFNFSFPAALTGVTVTPTITGTATIVSGGVIGNAYSATVNMNNGAVISYVISGTVSAVPPGGNLTTKSSILRPADVTDPDATNATSTSPTDPDVECNGAPSGTGCNNILTNSIPVSPTIGSNNVTAEQSICFGNTPAPLIGTAISGTPVYLWQSSTASATAGFTAVPGLSNGKDYTPTALQQTTWFRRVVTAGSCSDTSLAVMIKVNPTLTPGVISGSQVFCGSGNPVAFSQPVAPDGGTGTYAYRWQSSTDSINFTDISGATQQLYDAPVLSQSTWFRRVVSSAGSGCADVITDTVAVKIDALPTVANGGPDQQLCNVTATTLAANAATTGTGSWLQVAGPAAVTFADAALPNTGIQNLTPGNYVLTWTISNGSCTPSVDTVQIHIYAQPDAANAGPDQTKNNSGSFVMSANAPVNGTGVWTQISGTAAIADNSNPNTNVTLQPNTSATLVWTISNGNCAAASDTVVLTYTRQADLTITKSDAGNTYKTGSPLTYTITIENLGPSNVSGFQVQDLLPAKMENASWTSAVSGAGVSLRPSTGTGTSVNPTGDLPFAAGNKIVITVTGNVAATAIGGDTITNTASVVSPADMPDPVAANNTSTVSGIVPNNPPVAVTDNYTTTRDVPVSGNVLTNDSDPENQPITVSTTLIEQPAHGTVVQNTDGTFTYTPQAGFVGVDFYRYQVCDNQGACATGTVNITVQMGIIDLSIAKTASPANATAGSPLTYTITVTNNGPSTVLAAETFTVTDSLPDGFIANSYTPSEGTYSSNSGNWTGALLTPGKSVTLTIAGEVQAQYTGASLTNSVKATPPATTTDPTPATTTVVTPVTKSVEVKVTKTDNTTTYTAGTTTTYQISILNSGPSDLTGATFQDPLPTGITVASWSANSSGGAQAKESGSGPINEPVNLPAGSEIVYTLTIDIPSGYTGPLTNTATIVIPSGYNNINPAGNSATDTDTPAPQTDIELTKTGPASGTAGTGISYQLTIVNNGPSDVAGVVIADQVPVQIQNPVWTVTTNGSATASVTGGNGAVNFTAGLPAGAGNTIIVNISGTINSAATGNLSNTATATPPAGTPVSSNTVNTTLINSTGLTLVKQGPATGRVAAGEAINYVLRLVNAGPSDATGVILTDVVPAAITGTTWSVAATGTAAIATGAASGGTGNNVSTVVNIPAGAGNAIIVQINGTVASGAQDTLTNTATAALPGDTTVTAVNKTVVDNQPGLQIVKAGPATVDAGTDITYTITVTNTGPSDALQAVITDEVGATLLTNVTWTATASGNAVINSGANGNGNTLTVNANIPAGNNNTITIVVHGTVRSGATGNINNIAEVGVTGQQPVNSNEIITKINNTPGLILTKSGPATADAGSTISYLLQINNSGPSDAFKAALNDTLPAAIQNPVLKVVTNGSASYFTADINNGVLQLIGDIPAGDSNYILVYVTGKINPSFTGQITNRAVVGTVGGTPVTSDPVVTTVSSNPGIALLKSAPDTAVAGQTVTYTLVATNNGLSDATNVAITDVVPASLLNTQWTATTTGGATIVSGATGTGNTVNVTGNIPAGAGETIIITVQGTLASSATGNLSNHFTAVVNGNTVTSDTVQTHIISKPVLQITKTGTTDVSAGGRIRYTLQVENTGVSDATGVNISDSVNAIVQNISWTSATGGGAAIITGATGNGNIVAVTANIPAGGTVTVTIDGTVSPAAAGTLQNTATASVTGAPTVHAAVTTLITNDPAIDISKTGPAQIKAGEEVSYQLVITNFGVSDARGIIIQDIVPAAITNVKWTSSVTGSGNIISGATGTGNNVTLDADLTAGTANHIFVNITGKLAASYTGILTNSASVVVPGKDTARSDSIITTVINAPGIQVVKSAPDTIPAGSNITFTVTVTNIGPSDAPAVTIADIVPAAVQNVTWSAVTAGNASVQTGAGSGNSISLNGAVAAGAGNSITLTIHGTVNPAATGDIKNTATVTPAGNTPVTSNETTTHIGKQSALILSKTGPAEVPAGGKIVYQITLHNNGPSDAAGLQLRDTVPVAIGNVTWRAVATGNAVIHGNALDTGNLVNISADIAAGATNGVVVTIEGTIDPAYTGVPLRNTAYVTSPDLPVTVTDTLITKVTSLARLVLTKNGPGSAFSGDTITYTIRLSNAGPSDAKSINITDVINPAILQPVWTAVTSGTGTTVSSNNGAGDVQLTADIPASSGHAVDITVTGKLDPEFAGAEITNTVTAVVPGDTPFVSNVTTATSRKASLRVVKSGPATAVAGEKISYTITVTNEGPSNISGATISDVIPTSILQPTWTAVANGAGSFASAGSGTGDVTLQANIPAGTGSIDIVVNGTLDPATVSGNSVTNTVTVTPPPGMTNTNPATASVITNVTKEADMVIVKSGPANIAAGQEITYKLLVTNNGISNVNVATITDVVPGVIHITSVNALASGNAIAGSPVLTGNTVSLNASVDAGPGNNVMVTITGTVDPAATGTISNTAVVGVPATVTETNPANNTSSIHTNITTDLGLQVSKSGPASVNVNDQITYTIVLSNNGLSDANEVFVTDNIPAAITGATWTAVVSGNASMVNLSGSGSINNERASIGGSNSGTITITITGNVSPAAAGTITNTVTASAGTTKVSTVVTSINNSADLRINKTAPAIIAAGKEITYVITVNNAGPANVTGAVITDNVPVGITNVQWIAIGAGGATVATGNGNGNAISLTGDIPANSGVITITVKGIVDPAFSGVLSNTATATPPTGVTDPTPGTVTVNTQVTAVPGLSILKSGPAQIAGGDTVRYTLDIRNNGPSSATGVSIRDTVPVELKNVKWTAIAVNATIISGGTGTGNSLNMTGNIPVGGLIRVTITGNSDPAFTGNIMNRAVAEGNGQSVLSNEVNTQIINQPGIGISKSGPATVAAGAQVAYTIAVTNTGISTAQGITVSDVLPPALKNALWSATASGSAVINGGNISNQSGNVNFQATIPPGAANTILVTVNGTADPAASGTLVNVATVTPLTGAALTDTVTTVITTVSGVRLVKAAPDTAAAGNAISYTVDVYNDGPSDATNILVTDTLPAGLQNVRWSATAAGTATISGGNLQQQPGNVSFTASIPAGAANVIHVVITATIPSSQTGALSNQANAHTGGVDYPSNEVVTQVTGKPGLQLIKSGPPKAAAGSTISYSLVLSNDGPSDASNVTVTDLLPAELQNPVWSAVAQGAAAINGGNITNRTGNVSLIANVPAGAGNRIVINVSGSIAASFSGNITNTAAYTLNTVTTNTPPVITVVEKRATIRINKSAPDSMTAGGIINYTLLVANDGPSDADSVTITDIVPAAVQQVTWNAVATGGTLIGASSGTGNNINVRGSIPAGAGNNILVTITGTIAPGLSGIVQNKAQVSIRGNIVSGDSVNTHILNKPGVQFTKSGPQKAIAGNNISYVITLANDGPSDLINAAVTDVVPPQITDVNWTIALKGSATLAPGTPVSGVGNRISFNAGVPAGTGNGIQVTITGRVNPDYEGNITNTATATDSTGNEYTSVTSMTVTKEAAVKLDKIGPATVKAGSSISYVITASNQGPSDVKGFVITDVVPAAVTNVSWAAVANGNTQITGPVTGTGNNIQLQGDIAAGAGNVIQITVNGTIAANVTTTAITNTATGTKGDGTTITSPTVTTTIQHAPGISISKVAPPTVNAGDSLQYVITVGNTGPSDATNVKISDIVPAGVTNVSWTATTAGNAQIIGAAAGTGSPVNLTANIAAGNGNTVQIRIIGKIAPGFTDSIVNTASATDAAGKTVTSKVTTQVISKSVLSITKTGSGQVNAGDTIRYVITASNAGPSNATGVNITDIVPAAISQVTWTATAGGTSQVISAATGSGNNISVNANIAAGPGNSIVINITGVVPANATVTSLS</sequence>
<evidence type="ECO:0000313" key="4">
    <source>
        <dbReference type="EMBL" id="SKD07585.1"/>
    </source>
</evidence>
<keyword evidence="2" id="KW-0732">Signal</keyword>
<dbReference type="Pfam" id="PF01345">
    <property type="entry name" value="DUF11"/>
    <property type="match status" value="26"/>
</dbReference>
<dbReference type="InterPro" id="IPR051172">
    <property type="entry name" value="Chlamydia_OmcB"/>
</dbReference>
<dbReference type="Gene3D" id="2.60.40.740">
    <property type="match status" value="1"/>
</dbReference>
<evidence type="ECO:0000256" key="1">
    <source>
        <dbReference type="SAM" id="MobiDB-lite"/>
    </source>
</evidence>
<feature type="chain" id="PRO_5012617462" evidence="2">
    <location>
        <begin position="24"/>
        <end position="4427"/>
    </location>
</feature>
<keyword evidence="5" id="KW-1185">Reference proteome</keyword>
<feature type="region of interest" description="Disordered" evidence="1">
    <location>
        <begin position="617"/>
        <end position="652"/>
    </location>
</feature>
<evidence type="ECO:0000313" key="5">
    <source>
        <dbReference type="Proteomes" id="UP000190166"/>
    </source>
</evidence>
<dbReference type="Gene3D" id="2.60.40.10">
    <property type="entry name" value="Immunoglobulins"/>
    <property type="match status" value="3"/>
</dbReference>
<feature type="domain" description="DUF11" evidence="3">
    <location>
        <begin position="3177"/>
        <end position="3292"/>
    </location>
</feature>
<feature type="domain" description="DUF11" evidence="3">
    <location>
        <begin position="2408"/>
        <end position="2526"/>
    </location>
</feature>
<feature type="domain" description="DUF11" evidence="3">
    <location>
        <begin position="3435"/>
        <end position="3540"/>
    </location>
</feature>
<gene>
    <name evidence="4" type="ORF">SAMN05660461_3713</name>
</gene>
<dbReference type="InterPro" id="IPR013783">
    <property type="entry name" value="Ig-like_fold"/>
</dbReference>
<evidence type="ECO:0000256" key="2">
    <source>
        <dbReference type="SAM" id="SignalP"/>
    </source>
</evidence>
<feature type="domain" description="DUF11" evidence="3">
    <location>
        <begin position="2539"/>
        <end position="2644"/>
    </location>
</feature>
<feature type="domain" description="DUF11" evidence="3">
    <location>
        <begin position="1773"/>
        <end position="1889"/>
    </location>
</feature>
<feature type="signal peptide" evidence="2">
    <location>
        <begin position="1"/>
        <end position="23"/>
    </location>
</feature>
<feature type="domain" description="DUF11" evidence="3">
    <location>
        <begin position="2033"/>
        <end position="2137"/>
    </location>
</feature>
<dbReference type="InterPro" id="IPR047589">
    <property type="entry name" value="DUF11_rpt"/>
</dbReference>
<dbReference type="Pfam" id="PF17963">
    <property type="entry name" value="Big_9"/>
    <property type="match status" value="1"/>
</dbReference>
<feature type="domain" description="DUF11" evidence="3">
    <location>
        <begin position="3694"/>
        <end position="3797"/>
    </location>
</feature>
<dbReference type="EMBL" id="FUZZ01000003">
    <property type="protein sequence ID" value="SKD07585.1"/>
    <property type="molecule type" value="Genomic_DNA"/>
</dbReference>
<feature type="domain" description="DUF11" evidence="3">
    <location>
        <begin position="3054"/>
        <end position="3162"/>
    </location>
</feature>
<name>A0A1T5P4B3_9BACT</name>
<reference evidence="4 5" key="1">
    <citation type="submission" date="2017-02" db="EMBL/GenBank/DDBJ databases">
        <authorList>
            <person name="Peterson S.W."/>
        </authorList>
    </citation>
    <scope>NUCLEOTIDE SEQUENCE [LARGE SCALE GENOMIC DNA]</scope>
    <source>
        <strain evidence="4 5">DSM 18108</strain>
    </source>
</reference>
<dbReference type="PANTHER" id="PTHR34819">
    <property type="entry name" value="LARGE CYSTEINE-RICH PERIPLASMIC PROTEIN OMCB"/>
    <property type="match status" value="1"/>
</dbReference>
<feature type="domain" description="DUF11" evidence="3">
    <location>
        <begin position="1386"/>
        <end position="1505"/>
    </location>
</feature>
<feature type="compositionally biased region" description="Polar residues" evidence="1">
    <location>
        <begin position="633"/>
        <end position="643"/>
    </location>
</feature>
<feature type="region of interest" description="Disordered" evidence="1">
    <location>
        <begin position="2508"/>
        <end position="2527"/>
    </location>
</feature>